<name>A0A6L2K7T7_TANCI</name>
<evidence type="ECO:0000256" key="2">
    <source>
        <dbReference type="SAM" id="MobiDB-lite"/>
    </source>
</evidence>
<proteinExistence type="predicted"/>
<dbReference type="EMBL" id="BKCJ010001895">
    <property type="protein sequence ID" value="GEU44802.1"/>
    <property type="molecule type" value="Genomic_DNA"/>
</dbReference>
<accession>A0A6L2K7T7</accession>
<dbReference type="AlphaFoldDB" id="A0A6L2K7T7"/>
<feature type="compositionally biased region" description="Basic and acidic residues" evidence="2">
    <location>
        <begin position="1"/>
        <end position="23"/>
    </location>
</feature>
<gene>
    <name evidence="3" type="ORF">Tci_016780</name>
</gene>
<feature type="coiled-coil region" evidence="1">
    <location>
        <begin position="400"/>
        <end position="427"/>
    </location>
</feature>
<reference evidence="3" key="1">
    <citation type="journal article" date="2019" name="Sci. Rep.">
        <title>Draft genome of Tanacetum cinerariifolium, the natural source of mosquito coil.</title>
        <authorList>
            <person name="Yamashiro T."/>
            <person name="Shiraishi A."/>
            <person name="Satake H."/>
            <person name="Nakayama K."/>
        </authorList>
    </citation>
    <scope>NUCLEOTIDE SEQUENCE</scope>
</reference>
<feature type="region of interest" description="Disordered" evidence="2">
    <location>
        <begin position="1"/>
        <end position="32"/>
    </location>
</feature>
<evidence type="ECO:0000313" key="3">
    <source>
        <dbReference type="EMBL" id="GEU44802.1"/>
    </source>
</evidence>
<feature type="region of interest" description="Disordered" evidence="2">
    <location>
        <begin position="191"/>
        <end position="218"/>
    </location>
</feature>
<protein>
    <submittedName>
        <fullName evidence="3">Uncharacterized protein</fullName>
    </submittedName>
</protein>
<keyword evidence="1" id="KW-0175">Coiled coil</keyword>
<evidence type="ECO:0000256" key="1">
    <source>
        <dbReference type="SAM" id="Coils"/>
    </source>
</evidence>
<sequence length="554" mass="62743">MRPKSCETESKNASKEIPNELKESPNASLVKDEVSDNKDCSVESLVVVEKKTVVLTVAKIEFVKAKQQEKQVRKLVKYAKMYRITAITIKGKGWYQGIIIQGPRLVNTARPRPVNNVRLRPVNTARPNLVVVNAVRVKTVNEDVRLQALVDGKKVILNETSIRRDLRLDDANGTECIPNAAIFEELARMGRKQRKETEVPHTEPQAEESIPIPSNDPLCSGEDRLQLNELMDICTKLSDMVLSLKQIKTNQAAKIKKLKKRVKKLEGMKKKRTHGLKRLYKDQGRVNDEELFGVHDLDGDEVIVDVTSGENVEQDAIVAEKEVSTAAGEVVTTAEDVKLTTAAATPQISKDDVTLAQTLIEIKEAKPRARGAKDKGKGIMVEPEKTLKNKDQIALDEEVARKLKAQMKAKMEEEERVSREKDEANIDVIEEWDNVQATIDTDRQLAKQLQAQEREQLKRCLEIVPEDDDDDVTIEATPLSSISLTIVDYKIYKEGKNNYFKIIKADGNSQNYLTFRKMFKNFNKEDLKVLRSIVKERFKKTKPVDDMDNLLFQS</sequence>
<comment type="caution">
    <text evidence="3">The sequence shown here is derived from an EMBL/GenBank/DDBJ whole genome shotgun (WGS) entry which is preliminary data.</text>
</comment>
<organism evidence="3">
    <name type="scientific">Tanacetum cinerariifolium</name>
    <name type="common">Dalmatian daisy</name>
    <name type="synonym">Chrysanthemum cinerariifolium</name>
    <dbReference type="NCBI Taxonomy" id="118510"/>
    <lineage>
        <taxon>Eukaryota</taxon>
        <taxon>Viridiplantae</taxon>
        <taxon>Streptophyta</taxon>
        <taxon>Embryophyta</taxon>
        <taxon>Tracheophyta</taxon>
        <taxon>Spermatophyta</taxon>
        <taxon>Magnoliopsida</taxon>
        <taxon>eudicotyledons</taxon>
        <taxon>Gunneridae</taxon>
        <taxon>Pentapetalae</taxon>
        <taxon>asterids</taxon>
        <taxon>campanulids</taxon>
        <taxon>Asterales</taxon>
        <taxon>Asteraceae</taxon>
        <taxon>Asteroideae</taxon>
        <taxon>Anthemideae</taxon>
        <taxon>Anthemidinae</taxon>
        <taxon>Tanacetum</taxon>
    </lineage>
</organism>